<dbReference type="Proteomes" id="UP000681290">
    <property type="component" value="Unassembled WGS sequence"/>
</dbReference>
<sequence>MVKRWGISVFLILIVVTMTGCMKSADSLNSESQPWEESPLFQSNGYSMIGEEGRIGFLFDDSDVMRFKPNKVQKYMWHLWGDEQELNGKFKVVASPENGGEPVTVLEDLSLGSANNGADRHIPSQMSLPAKGMWKMDAYVGDSLFGTIFVQVHES</sequence>
<name>A0ABQ4MTC5_9BACL</name>
<dbReference type="EMBL" id="BOSM01000004">
    <property type="protein sequence ID" value="GIP59171.1"/>
    <property type="molecule type" value="Genomic_DNA"/>
</dbReference>
<keyword evidence="2" id="KW-1185">Reference proteome</keyword>
<proteinExistence type="predicted"/>
<reference evidence="1 2" key="1">
    <citation type="submission" date="2021-03" db="EMBL/GenBank/DDBJ databases">
        <title>Antimicrobial resistance genes in bacteria isolated from Japanese honey, and their potential for conferring macrolide and lincosamide resistance in the American foulbrood pathogen Paenibacillus larvae.</title>
        <authorList>
            <person name="Okamoto M."/>
            <person name="Kumagai M."/>
            <person name="Kanamori H."/>
            <person name="Takamatsu D."/>
        </authorList>
    </citation>
    <scope>NUCLEOTIDE SEQUENCE [LARGE SCALE GENOMIC DNA]</scope>
    <source>
        <strain evidence="1 2">J15TS10</strain>
    </source>
</reference>
<comment type="caution">
    <text evidence="1">The sequence shown here is derived from an EMBL/GenBank/DDBJ whole genome shotgun (WGS) entry which is preliminary data.</text>
</comment>
<dbReference type="Gene3D" id="2.60.40.3830">
    <property type="match status" value="1"/>
</dbReference>
<evidence type="ECO:0008006" key="3">
    <source>
        <dbReference type="Google" id="ProtNLM"/>
    </source>
</evidence>
<dbReference type="RefSeq" id="WP_373870975.1">
    <property type="nucleotide sequence ID" value="NZ_BOSM01000004.1"/>
</dbReference>
<protein>
    <recommendedName>
        <fullName evidence="3">DUF4871 domain-containing protein</fullName>
    </recommendedName>
</protein>
<organism evidence="1 2">
    <name type="scientific">Paenibacillus woosongensis</name>
    <dbReference type="NCBI Taxonomy" id="307580"/>
    <lineage>
        <taxon>Bacteria</taxon>
        <taxon>Bacillati</taxon>
        <taxon>Bacillota</taxon>
        <taxon>Bacilli</taxon>
        <taxon>Bacillales</taxon>
        <taxon>Paenibacillaceae</taxon>
        <taxon>Paenibacillus</taxon>
    </lineage>
</organism>
<evidence type="ECO:0000313" key="1">
    <source>
        <dbReference type="EMBL" id="GIP59171.1"/>
    </source>
</evidence>
<dbReference type="PROSITE" id="PS51257">
    <property type="entry name" value="PROKAR_LIPOPROTEIN"/>
    <property type="match status" value="1"/>
</dbReference>
<evidence type="ECO:0000313" key="2">
    <source>
        <dbReference type="Proteomes" id="UP000681290"/>
    </source>
</evidence>
<accession>A0ABQ4MTC5</accession>
<gene>
    <name evidence="1" type="ORF">J15TS10_29850</name>
</gene>